<dbReference type="EMBL" id="CP001205">
    <property type="protein sequence ID" value="ACK75085.1"/>
    <property type="molecule type" value="Genomic_DNA"/>
</dbReference>
<feature type="transmembrane region" description="Helical" evidence="1">
    <location>
        <begin position="49"/>
        <end position="68"/>
    </location>
</feature>
<name>A0A0H3C382_BORBZ</name>
<organism evidence="2 3">
    <name type="scientific">Borreliella burgdorferi (strain ZS7)</name>
    <name type="common">Borrelia burgdorferi</name>
    <dbReference type="NCBI Taxonomy" id="445985"/>
    <lineage>
        <taxon>Bacteria</taxon>
        <taxon>Pseudomonadati</taxon>
        <taxon>Spirochaetota</taxon>
        <taxon>Spirochaetia</taxon>
        <taxon>Spirochaetales</taxon>
        <taxon>Borreliaceae</taxon>
        <taxon>Borreliella</taxon>
    </lineage>
</organism>
<evidence type="ECO:0000313" key="3">
    <source>
        <dbReference type="Proteomes" id="UP000006901"/>
    </source>
</evidence>
<dbReference type="HOGENOM" id="CLU_2767651_0_0_12"/>
<proteinExistence type="predicted"/>
<evidence type="ECO:0000313" key="2">
    <source>
        <dbReference type="EMBL" id="ACK75085.1"/>
    </source>
</evidence>
<sequence>MTDCFKGDKIDPKHCYYICENNWIIFNALVILKKILLAKILKLKFTSRFSIIFLLKYFFKLCFDFLGFY</sequence>
<keyword evidence="1" id="KW-1133">Transmembrane helix</keyword>
<dbReference type="AlphaFoldDB" id="A0A0H3C382"/>
<gene>
    <name evidence="2" type="ordered locus">BbuZS7_0138</name>
</gene>
<keyword evidence="1" id="KW-0812">Transmembrane</keyword>
<reference evidence="2 3" key="1">
    <citation type="journal article" date="2011" name="J. Bacteriol.">
        <title>Whole-genome sequences of thirteen isolates of Borrelia burgdorferi.</title>
        <authorList>
            <person name="Schutzer S.E."/>
            <person name="Fraser-Liggett C.M."/>
            <person name="Casjens S.R."/>
            <person name="Qiu W.G."/>
            <person name="Dunn J.J."/>
            <person name="Mongodin E.F."/>
            <person name="Luft B.J."/>
        </authorList>
    </citation>
    <scope>NUCLEOTIDE SEQUENCE [LARGE SCALE GENOMIC DNA]</scope>
    <source>
        <strain evidence="2 3">ZS7</strain>
    </source>
</reference>
<dbReference type="Proteomes" id="UP000006901">
    <property type="component" value="Chromosome"/>
</dbReference>
<evidence type="ECO:0000256" key="1">
    <source>
        <dbReference type="SAM" id="Phobius"/>
    </source>
</evidence>
<protein>
    <submittedName>
        <fullName evidence="2">Uncharacterized protein</fullName>
    </submittedName>
</protein>
<dbReference type="KEGG" id="bbz:BbuZS7_0138"/>
<accession>A0A0H3C382</accession>
<keyword evidence="1" id="KW-0472">Membrane</keyword>